<dbReference type="GO" id="GO:0004325">
    <property type="term" value="F:ferrochelatase activity"/>
    <property type="evidence" value="ECO:0007669"/>
    <property type="project" value="InterPro"/>
</dbReference>
<dbReference type="NCBIfam" id="TIGR01470">
    <property type="entry name" value="cysG_Nterm"/>
    <property type="match status" value="1"/>
</dbReference>
<dbReference type="SUPFAM" id="SSF75615">
    <property type="entry name" value="Siroheme synthase middle domains-like"/>
    <property type="match status" value="1"/>
</dbReference>
<evidence type="ECO:0000256" key="2">
    <source>
        <dbReference type="ARBA" id="ARBA00012400"/>
    </source>
</evidence>
<dbReference type="InterPro" id="IPR006367">
    <property type="entry name" value="Sirohaem_synthase_N"/>
</dbReference>
<dbReference type="STRING" id="1325564.NSJP_3598"/>
<evidence type="ECO:0000313" key="8">
    <source>
        <dbReference type="Proteomes" id="UP000192042"/>
    </source>
</evidence>
<protein>
    <recommendedName>
        <fullName evidence="2">precorrin-2 dehydrogenase</fullName>
        <ecNumber evidence="2">1.3.1.76</ecNumber>
    </recommendedName>
</protein>
<dbReference type="UniPathway" id="UPA00262">
    <property type="reaction ID" value="UER00222"/>
</dbReference>
<dbReference type="InterPro" id="IPR028161">
    <property type="entry name" value="Met8-like"/>
</dbReference>
<evidence type="ECO:0000256" key="5">
    <source>
        <dbReference type="ARBA" id="ARBA00023244"/>
    </source>
</evidence>
<dbReference type="GO" id="GO:0043115">
    <property type="term" value="F:precorrin-2 dehydrogenase activity"/>
    <property type="evidence" value="ECO:0007669"/>
    <property type="project" value="UniProtKB-EC"/>
</dbReference>
<gene>
    <name evidence="7" type="ORF">NSJP_3598</name>
</gene>
<evidence type="ECO:0000256" key="6">
    <source>
        <dbReference type="ARBA" id="ARBA00047561"/>
    </source>
</evidence>
<dbReference type="SUPFAM" id="SSF51735">
    <property type="entry name" value="NAD(P)-binding Rossmann-fold domains"/>
    <property type="match status" value="1"/>
</dbReference>
<dbReference type="Pfam" id="PF13241">
    <property type="entry name" value="NAD_binding_7"/>
    <property type="match status" value="1"/>
</dbReference>
<accession>A0A1W1I9U3</accession>
<evidence type="ECO:0000256" key="4">
    <source>
        <dbReference type="ARBA" id="ARBA00023027"/>
    </source>
</evidence>
<keyword evidence="8" id="KW-1185">Reference proteome</keyword>
<comment type="catalytic activity">
    <reaction evidence="6">
        <text>precorrin-2 + NAD(+) = sirohydrochlorin + NADH + 2 H(+)</text>
        <dbReference type="Rhea" id="RHEA:15613"/>
        <dbReference type="ChEBI" id="CHEBI:15378"/>
        <dbReference type="ChEBI" id="CHEBI:57540"/>
        <dbReference type="ChEBI" id="CHEBI:57945"/>
        <dbReference type="ChEBI" id="CHEBI:58351"/>
        <dbReference type="ChEBI" id="CHEBI:58827"/>
        <dbReference type="EC" id="1.3.1.76"/>
    </reaction>
</comment>
<dbReference type="GO" id="GO:0019354">
    <property type="term" value="P:siroheme biosynthetic process"/>
    <property type="evidence" value="ECO:0007669"/>
    <property type="project" value="UniProtKB-UniPathway"/>
</dbReference>
<keyword evidence="4" id="KW-0520">NAD</keyword>
<dbReference type="EMBL" id="LT828648">
    <property type="protein sequence ID" value="SLM49765.1"/>
    <property type="molecule type" value="Genomic_DNA"/>
</dbReference>
<dbReference type="Gene3D" id="3.40.50.720">
    <property type="entry name" value="NAD(P)-binding Rossmann-like Domain"/>
    <property type="match status" value="1"/>
</dbReference>
<comment type="pathway">
    <text evidence="1">Porphyrin-containing compound metabolism; siroheme biosynthesis; sirohydrochlorin from precorrin-2: step 1/1.</text>
</comment>
<dbReference type="PANTHER" id="PTHR35330">
    <property type="entry name" value="SIROHEME BIOSYNTHESIS PROTEIN MET8"/>
    <property type="match status" value="1"/>
</dbReference>
<dbReference type="InterPro" id="IPR036291">
    <property type="entry name" value="NAD(P)-bd_dom_sf"/>
</dbReference>
<dbReference type="Gene3D" id="1.10.8.610">
    <property type="entry name" value="SirC, precorrin-2 dehydrogenase, C-terminal helical domain-like"/>
    <property type="match status" value="1"/>
</dbReference>
<reference evidence="7 8" key="1">
    <citation type="submission" date="2017-03" db="EMBL/GenBank/DDBJ databases">
        <authorList>
            <person name="Afonso C.L."/>
            <person name="Miller P.J."/>
            <person name="Scott M.A."/>
            <person name="Spackman E."/>
            <person name="Goraichik I."/>
            <person name="Dimitrov K.M."/>
            <person name="Suarez D.L."/>
            <person name="Swayne D.E."/>
        </authorList>
    </citation>
    <scope>NUCLEOTIDE SEQUENCE [LARGE SCALE GENOMIC DNA]</scope>
    <source>
        <strain evidence="7">Genome sequencing of Nitrospira japonica strain NJ11</strain>
    </source>
</reference>
<evidence type="ECO:0000256" key="3">
    <source>
        <dbReference type="ARBA" id="ARBA00023002"/>
    </source>
</evidence>
<keyword evidence="5" id="KW-0627">Porphyrin biosynthesis</keyword>
<dbReference type="RefSeq" id="WP_080887938.1">
    <property type="nucleotide sequence ID" value="NZ_LT828648.1"/>
</dbReference>
<dbReference type="PANTHER" id="PTHR35330:SF1">
    <property type="entry name" value="SIROHEME BIOSYNTHESIS PROTEIN MET8"/>
    <property type="match status" value="1"/>
</dbReference>
<keyword evidence="3 7" id="KW-0560">Oxidoreductase</keyword>
<evidence type="ECO:0000313" key="7">
    <source>
        <dbReference type="EMBL" id="SLM49765.1"/>
    </source>
</evidence>
<dbReference type="Proteomes" id="UP000192042">
    <property type="component" value="Chromosome I"/>
</dbReference>
<name>A0A1W1I9U3_9BACT</name>
<dbReference type="AlphaFoldDB" id="A0A1W1I9U3"/>
<dbReference type="KEGG" id="nja:NSJP_3598"/>
<organism evidence="7 8">
    <name type="scientific">Nitrospira japonica</name>
    <dbReference type="NCBI Taxonomy" id="1325564"/>
    <lineage>
        <taxon>Bacteria</taxon>
        <taxon>Pseudomonadati</taxon>
        <taxon>Nitrospirota</taxon>
        <taxon>Nitrospiria</taxon>
        <taxon>Nitrospirales</taxon>
        <taxon>Nitrospiraceae</taxon>
        <taxon>Nitrospira</taxon>
    </lineage>
</organism>
<evidence type="ECO:0000256" key="1">
    <source>
        <dbReference type="ARBA" id="ARBA00005010"/>
    </source>
</evidence>
<dbReference type="OrthoDB" id="9773765at2"/>
<dbReference type="InterPro" id="IPR042518">
    <property type="entry name" value="SirC_C"/>
</dbReference>
<sequence>MPANPGFPLSLDVRGYHVVVLGGDEEAAEKTQRLLDAGAKVTVVAPTLHDHLKQLAASAKVVHRGRHFRVSDMENTILILNMVRGDRDFARSLFAKAREKKVLLWSVDFPEASSAIMPAVVATGHMRIAISTSGMAPALSGFMKEDLERILDSEFSAFLDWLGELREQAKRDQPDVEKRRTMLREALDGFRLLGKVQYPKVWIDHRSQQKTESPAKS</sequence>
<dbReference type="EC" id="1.3.1.76" evidence="2"/>
<proteinExistence type="predicted"/>